<dbReference type="EMBL" id="BMCT01000014">
    <property type="protein sequence ID" value="GGF88774.1"/>
    <property type="molecule type" value="Genomic_DNA"/>
</dbReference>
<evidence type="ECO:0000256" key="3">
    <source>
        <dbReference type="ARBA" id="ARBA00022475"/>
    </source>
</evidence>
<organism evidence="10 11">
    <name type="scientific">Azorhizobium oxalatiphilum</name>
    <dbReference type="NCBI Taxonomy" id="980631"/>
    <lineage>
        <taxon>Bacteria</taxon>
        <taxon>Pseudomonadati</taxon>
        <taxon>Pseudomonadota</taxon>
        <taxon>Alphaproteobacteria</taxon>
        <taxon>Hyphomicrobiales</taxon>
        <taxon>Xanthobacteraceae</taxon>
        <taxon>Azorhizobium</taxon>
    </lineage>
</organism>
<comment type="function">
    <text evidence="9">Essential subunit of the Sec protein translocation channel SecYEG. Clamps together the 2 halves of SecY. May contact the channel plug during translocation.</text>
</comment>
<dbReference type="NCBIfam" id="TIGR00964">
    <property type="entry name" value="secE_bact"/>
    <property type="match status" value="1"/>
</dbReference>
<dbReference type="InterPro" id="IPR001901">
    <property type="entry name" value="Translocase_SecE/Sec61-g"/>
</dbReference>
<comment type="similarity">
    <text evidence="9">Belongs to the SecE/SEC61-gamma family.</text>
</comment>
<evidence type="ECO:0000256" key="2">
    <source>
        <dbReference type="ARBA" id="ARBA00022448"/>
    </source>
</evidence>
<protein>
    <recommendedName>
        <fullName evidence="9">Protein translocase subunit SecE</fullName>
    </recommendedName>
</protein>
<dbReference type="AlphaFoldDB" id="A0A917CHP8"/>
<keyword evidence="5 9" id="KW-0653">Protein transport</keyword>
<sequence length="99" mass="11118">MADWRTMRSGGRRKIRKVAVARAPSGCRASSRSDMAKISPVEFFQQVRAETAKVTWPSRRETAITTAMVFVMVLVASIFFMIIDQILRFGVSQLLSLGH</sequence>
<comment type="subunit">
    <text evidence="9">Component of the Sec protein translocase complex. Heterotrimer consisting of SecY, SecE and SecG subunits. The heterotrimers can form oligomers, although 1 heterotrimer is thought to be able to translocate proteins. Interacts with the ribosome. Interacts with SecDF, and other proteins may be involved. Interacts with SecA.</text>
</comment>
<proteinExistence type="inferred from homology"/>
<keyword evidence="2 9" id="KW-0813">Transport</keyword>
<evidence type="ECO:0000256" key="7">
    <source>
        <dbReference type="ARBA" id="ARBA00023010"/>
    </source>
</evidence>
<name>A0A917CHP8_9HYPH</name>
<evidence type="ECO:0000256" key="5">
    <source>
        <dbReference type="ARBA" id="ARBA00022927"/>
    </source>
</evidence>
<keyword evidence="7 9" id="KW-0811">Translocation</keyword>
<evidence type="ECO:0000256" key="4">
    <source>
        <dbReference type="ARBA" id="ARBA00022692"/>
    </source>
</evidence>
<dbReference type="Pfam" id="PF00584">
    <property type="entry name" value="SecE"/>
    <property type="match status" value="1"/>
</dbReference>
<dbReference type="HAMAP" id="MF_00422">
    <property type="entry name" value="SecE"/>
    <property type="match status" value="1"/>
</dbReference>
<dbReference type="Proteomes" id="UP000606044">
    <property type="component" value="Unassembled WGS sequence"/>
</dbReference>
<evidence type="ECO:0000256" key="8">
    <source>
        <dbReference type="ARBA" id="ARBA00023136"/>
    </source>
</evidence>
<evidence type="ECO:0000256" key="6">
    <source>
        <dbReference type="ARBA" id="ARBA00022989"/>
    </source>
</evidence>
<keyword evidence="6 9" id="KW-1133">Transmembrane helix</keyword>
<dbReference type="GO" id="GO:0043952">
    <property type="term" value="P:protein transport by the Sec complex"/>
    <property type="evidence" value="ECO:0007669"/>
    <property type="project" value="UniProtKB-UniRule"/>
</dbReference>
<comment type="subcellular location">
    <subcellularLocation>
        <location evidence="9">Cell membrane</location>
        <topology evidence="9">Single-pass membrane protein</topology>
    </subcellularLocation>
    <subcellularLocation>
        <location evidence="1">Membrane</location>
    </subcellularLocation>
</comment>
<reference evidence="10" key="2">
    <citation type="submission" date="2020-09" db="EMBL/GenBank/DDBJ databases">
        <authorList>
            <person name="Sun Q."/>
            <person name="Sedlacek I."/>
        </authorList>
    </citation>
    <scope>NUCLEOTIDE SEQUENCE</scope>
    <source>
        <strain evidence="10">CCM 7897</strain>
    </source>
</reference>
<dbReference type="PANTHER" id="PTHR33910:SF1">
    <property type="entry name" value="PROTEIN TRANSLOCASE SUBUNIT SECE"/>
    <property type="match status" value="1"/>
</dbReference>
<keyword evidence="3 9" id="KW-1003">Cell membrane</keyword>
<dbReference type="GO" id="GO:0005886">
    <property type="term" value="C:plasma membrane"/>
    <property type="evidence" value="ECO:0007669"/>
    <property type="project" value="UniProtKB-SubCell"/>
</dbReference>
<dbReference type="InterPro" id="IPR005807">
    <property type="entry name" value="SecE_bac"/>
</dbReference>
<keyword evidence="8 9" id="KW-0472">Membrane</keyword>
<dbReference type="GO" id="GO:0009306">
    <property type="term" value="P:protein secretion"/>
    <property type="evidence" value="ECO:0007669"/>
    <property type="project" value="UniProtKB-UniRule"/>
</dbReference>
<gene>
    <name evidence="9" type="primary">secE</name>
    <name evidence="10" type="ORF">GCM10007301_55890</name>
</gene>
<dbReference type="Gene3D" id="1.20.5.1030">
    <property type="entry name" value="Preprotein translocase secy subunit"/>
    <property type="match status" value="1"/>
</dbReference>
<evidence type="ECO:0000313" key="10">
    <source>
        <dbReference type="EMBL" id="GGF88774.1"/>
    </source>
</evidence>
<dbReference type="InterPro" id="IPR038379">
    <property type="entry name" value="SecE_sf"/>
</dbReference>
<keyword evidence="4 9" id="KW-0812">Transmembrane</keyword>
<dbReference type="PANTHER" id="PTHR33910">
    <property type="entry name" value="PROTEIN TRANSLOCASE SUBUNIT SECE"/>
    <property type="match status" value="1"/>
</dbReference>
<dbReference type="GO" id="GO:0006605">
    <property type="term" value="P:protein targeting"/>
    <property type="evidence" value="ECO:0007669"/>
    <property type="project" value="UniProtKB-UniRule"/>
</dbReference>
<evidence type="ECO:0000256" key="9">
    <source>
        <dbReference type="HAMAP-Rule" id="MF_00422"/>
    </source>
</evidence>
<feature type="transmembrane region" description="Helical" evidence="9">
    <location>
        <begin position="63"/>
        <end position="83"/>
    </location>
</feature>
<evidence type="ECO:0000256" key="1">
    <source>
        <dbReference type="ARBA" id="ARBA00004370"/>
    </source>
</evidence>
<reference evidence="10" key="1">
    <citation type="journal article" date="2014" name="Int. J. Syst. Evol. Microbiol.">
        <title>Complete genome sequence of Corynebacterium casei LMG S-19264T (=DSM 44701T), isolated from a smear-ripened cheese.</title>
        <authorList>
            <consortium name="US DOE Joint Genome Institute (JGI-PGF)"/>
            <person name="Walter F."/>
            <person name="Albersmeier A."/>
            <person name="Kalinowski J."/>
            <person name="Ruckert C."/>
        </authorList>
    </citation>
    <scope>NUCLEOTIDE SEQUENCE</scope>
    <source>
        <strain evidence="10">CCM 7897</strain>
    </source>
</reference>
<dbReference type="GO" id="GO:0065002">
    <property type="term" value="P:intracellular protein transmembrane transport"/>
    <property type="evidence" value="ECO:0007669"/>
    <property type="project" value="UniProtKB-UniRule"/>
</dbReference>
<dbReference type="GO" id="GO:0008320">
    <property type="term" value="F:protein transmembrane transporter activity"/>
    <property type="evidence" value="ECO:0007669"/>
    <property type="project" value="UniProtKB-UniRule"/>
</dbReference>
<accession>A0A917CHP8</accession>
<evidence type="ECO:0000313" key="11">
    <source>
        <dbReference type="Proteomes" id="UP000606044"/>
    </source>
</evidence>
<keyword evidence="11" id="KW-1185">Reference proteome</keyword>
<comment type="caution">
    <text evidence="10">The sequence shown here is derived from an EMBL/GenBank/DDBJ whole genome shotgun (WGS) entry which is preliminary data.</text>
</comment>